<protein>
    <recommendedName>
        <fullName evidence="2">RecF/RecN/SMC N-terminal domain-containing protein</fullName>
    </recommendedName>
</protein>
<evidence type="ECO:0008006" key="2">
    <source>
        <dbReference type="Google" id="ProtNLM"/>
    </source>
</evidence>
<dbReference type="AlphaFoldDB" id="A0A0F9N668"/>
<proteinExistence type="predicted"/>
<accession>A0A0F9N668</accession>
<feature type="non-terminal residue" evidence="1">
    <location>
        <position position="1"/>
    </location>
</feature>
<reference evidence="1" key="1">
    <citation type="journal article" date="2015" name="Nature">
        <title>Complex archaea that bridge the gap between prokaryotes and eukaryotes.</title>
        <authorList>
            <person name="Spang A."/>
            <person name="Saw J.H."/>
            <person name="Jorgensen S.L."/>
            <person name="Zaremba-Niedzwiedzka K."/>
            <person name="Martijn J."/>
            <person name="Lind A.E."/>
            <person name="van Eijk R."/>
            <person name="Schleper C."/>
            <person name="Guy L."/>
            <person name="Ettema T.J."/>
        </authorList>
    </citation>
    <scope>NUCLEOTIDE SEQUENCE</scope>
</reference>
<dbReference type="EMBL" id="LAZR01003921">
    <property type="protein sequence ID" value="KKN13434.1"/>
    <property type="molecule type" value="Genomic_DNA"/>
</dbReference>
<organism evidence="1">
    <name type="scientific">marine sediment metagenome</name>
    <dbReference type="NCBI Taxonomy" id="412755"/>
    <lineage>
        <taxon>unclassified sequences</taxon>
        <taxon>metagenomes</taxon>
        <taxon>ecological metagenomes</taxon>
    </lineage>
</organism>
<gene>
    <name evidence="1" type="ORF">LCGC14_1006280</name>
</gene>
<name>A0A0F9N668_9ZZZZ</name>
<evidence type="ECO:0000313" key="1">
    <source>
        <dbReference type="EMBL" id="KKN13434.1"/>
    </source>
</evidence>
<sequence length="150" mass="16302">ETLVEFFGPTGVKAKLVGDRSTDFCAALNRHLIRFGFAVSVKAGQLWVCTDVPAGSALAIHQLSDSEKFRFGVAFQIALAEITGLKFAVIDHADILDDDCRQQLTAMLMEAQLDQAIVLSTAKELPPAAESPPEGVKFFWLGPGEHERSE</sequence>
<comment type="caution">
    <text evidence="1">The sequence shown here is derived from an EMBL/GenBank/DDBJ whole genome shotgun (WGS) entry which is preliminary data.</text>
</comment>